<keyword evidence="1" id="KW-1133">Transmembrane helix</keyword>
<accession>A0AAU8MPA9</accession>
<keyword evidence="1" id="KW-0472">Membrane</keyword>
<evidence type="ECO:0000256" key="1">
    <source>
        <dbReference type="SAM" id="Phobius"/>
    </source>
</evidence>
<dbReference type="AlphaFoldDB" id="A0AAU8MPA9"/>
<feature type="transmembrane region" description="Helical" evidence="1">
    <location>
        <begin position="7"/>
        <end position="40"/>
    </location>
</feature>
<gene>
    <name evidence="2" type="ORF">ABU614_11915</name>
</gene>
<feature type="transmembrane region" description="Helical" evidence="1">
    <location>
        <begin position="65"/>
        <end position="83"/>
    </location>
</feature>
<sequence length="281" mass="31849">MKTSKRVLGMAVSVVLAVFIFLFSSSLGLLILSLVLYSFVSAYSEYEPWTFAELVSWVGQQKQETIIAVVGFVVAFWIAVATWQRQKRTELRIEAGREVVNHFLRVIDLQVALEIFAEEFVKLRRDGASISRTDALEWAYRISVFLERIPVARAQRKELSELIQGAHTVKQRNVPVLVSTGFFSLPFQFSLKQLGTLQECIWFLIPEVVSGEELARIVLAPNEPLDRRLNAFVKTSPLVREKMAGAVGGMWAFAQYPMIKPSALAVLMNAKEWFLDERSDC</sequence>
<reference evidence="2" key="1">
    <citation type="submission" date="2024-06" db="EMBL/GenBank/DDBJ databases">
        <authorList>
            <person name="Li S."/>
        </authorList>
    </citation>
    <scope>NUCLEOTIDE SEQUENCE</scope>
    <source>
        <strain evidence="2">SR10</strain>
    </source>
</reference>
<organism evidence="2">
    <name type="scientific">Lysobacter firmicutimachus</name>
    <dbReference type="NCBI Taxonomy" id="1792846"/>
    <lineage>
        <taxon>Bacteria</taxon>
        <taxon>Pseudomonadati</taxon>
        <taxon>Pseudomonadota</taxon>
        <taxon>Gammaproteobacteria</taxon>
        <taxon>Lysobacterales</taxon>
        <taxon>Lysobacteraceae</taxon>
        <taxon>Lysobacter</taxon>
    </lineage>
</organism>
<protein>
    <submittedName>
        <fullName evidence="2">Uncharacterized protein</fullName>
    </submittedName>
</protein>
<name>A0AAU8MPA9_9GAMM</name>
<keyword evidence="1" id="KW-0812">Transmembrane</keyword>
<proteinExistence type="predicted"/>
<dbReference type="EMBL" id="CP159925">
    <property type="protein sequence ID" value="XCO73117.1"/>
    <property type="molecule type" value="Genomic_DNA"/>
</dbReference>
<evidence type="ECO:0000313" key="2">
    <source>
        <dbReference type="EMBL" id="XCO73117.1"/>
    </source>
</evidence>
<dbReference type="RefSeq" id="WP_363796254.1">
    <property type="nucleotide sequence ID" value="NZ_CP159925.1"/>
</dbReference>